<sequence>MAPSSSSTTNEMHLPSPPPSDSSLSNSPSPKEEEDSNEFYNQLVSQLDPFTYLLQPDAMATDDLAHSPSVNEWSSFTSLAENSVLPSQSKLETMGFGEFNFAMPMDLGLESAFIDPSALHFNTSIFTQPDPPVHTFNLAQTEFIPPPLTQLLGQNGPHSGRRLSITSSSSSSGASLSPILERQPTPELTAPIPANSPEELAQKVLQAIGATLIVPSDASNLVAAQSRLHIPRFHKQAIGTPVPTAKSSTVSQPTPESSPSSSHLAITGPGRPKTGHTIIERRYRTNLNARITNLKQSVPALRVLEARLNGKDTSPNDTVDDRGFVDGVKVGRKMSKANILGKATEYIRVLKRREARLKREQAGLKSLISGLVNGPALLETWETQWREMFGGEEKDEVEDEPGSDDEDGEIEGEGEDDEEDLGRTRKKPRTVKAVKLTKAPSVLPATPKATTATTTSTVLPEKRKRGRPRKIPLPAPAPQAVTTIPMTANHTLQSPQQYLLATFAFLSFFNSPLATSTPYSYSHEHTGSVLNHTVVGKPASYGWNDLIQTFHLLVSVALFFSIAVPWLPHALRKSRFIARLASPFIAIYPAYGMTTVPATSSLPEGSQDVKQSSAGMDATRSILLNALSPSSRGSETEAQLLRKALGISAGLVGLCQGVSKAGKKHRGIELDQLEQRAWVRLGELVALDDNVSLSTRLLTYWGMSWHISTFSASAVDLTTLALIIRPFAGSRASYLWEQARRKEILRPHEKFVLNSMDVCEAAVLMQKWHRTDFKWEHHSPLAILAETLVRRKIKKHARLLFVQSVDKTLYQDDGSSDTDESMDGQYPSTAGTEAESEVERLQIIQAGKSLGGTTADLAIALEKVWDLGTCELSETSRSDVDYEDVRALLNAIALYRAVFRTPLVHAGATKCNTHSISVILTPPSSPSPKDVQAHQTLRKVLGASVFEMLPDADGDQELDSLAVAVENARDSVVDMLVDSRAASRRVHF</sequence>
<evidence type="ECO:0000313" key="1">
    <source>
        <dbReference type="EMBL" id="KAF9652590.1"/>
    </source>
</evidence>
<protein>
    <submittedName>
        <fullName evidence="1">Uncharacterized protein</fullName>
    </submittedName>
</protein>
<evidence type="ECO:0000313" key="2">
    <source>
        <dbReference type="Proteomes" id="UP000886501"/>
    </source>
</evidence>
<reference evidence="1" key="1">
    <citation type="submission" date="2019-10" db="EMBL/GenBank/DDBJ databases">
        <authorList>
            <consortium name="DOE Joint Genome Institute"/>
            <person name="Kuo A."/>
            <person name="Miyauchi S."/>
            <person name="Kiss E."/>
            <person name="Drula E."/>
            <person name="Kohler A."/>
            <person name="Sanchez-Garcia M."/>
            <person name="Andreopoulos B."/>
            <person name="Barry K.W."/>
            <person name="Bonito G."/>
            <person name="Buee M."/>
            <person name="Carver A."/>
            <person name="Chen C."/>
            <person name="Cichocki N."/>
            <person name="Clum A."/>
            <person name="Culley D."/>
            <person name="Crous P.W."/>
            <person name="Fauchery L."/>
            <person name="Girlanda M."/>
            <person name="Hayes R."/>
            <person name="Keri Z."/>
            <person name="Labutti K."/>
            <person name="Lipzen A."/>
            <person name="Lombard V."/>
            <person name="Magnuson J."/>
            <person name="Maillard F."/>
            <person name="Morin E."/>
            <person name="Murat C."/>
            <person name="Nolan M."/>
            <person name="Ohm R."/>
            <person name="Pangilinan J."/>
            <person name="Pereira M."/>
            <person name="Perotto S."/>
            <person name="Peter M."/>
            <person name="Riley R."/>
            <person name="Sitrit Y."/>
            <person name="Stielow B."/>
            <person name="Szollosi G."/>
            <person name="Zifcakova L."/>
            <person name="Stursova M."/>
            <person name="Spatafora J.W."/>
            <person name="Tedersoo L."/>
            <person name="Vaario L.-M."/>
            <person name="Yamada A."/>
            <person name="Yan M."/>
            <person name="Wang P."/>
            <person name="Xu J."/>
            <person name="Bruns T."/>
            <person name="Baldrian P."/>
            <person name="Vilgalys R."/>
            <person name="Henrissat B."/>
            <person name="Grigoriev I.V."/>
            <person name="Hibbett D."/>
            <person name="Nagy L.G."/>
            <person name="Martin F.M."/>
        </authorList>
    </citation>
    <scope>NUCLEOTIDE SEQUENCE</scope>
    <source>
        <strain evidence="1">P2</strain>
    </source>
</reference>
<comment type="caution">
    <text evidence="1">The sequence shown here is derived from an EMBL/GenBank/DDBJ whole genome shotgun (WGS) entry which is preliminary data.</text>
</comment>
<proteinExistence type="predicted"/>
<gene>
    <name evidence="1" type="ORF">BDM02DRAFT_3109158</name>
</gene>
<dbReference type="EMBL" id="MU117968">
    <property type="protein sequence ID" value="KAF9652590.1"/>
    <property type="molecule type" value="Genomic_DNA"/>
</dbReference>
<reference evidence="1" key="2">
    <citation type="journal article" date="2020" name="Nat. Commun.">
        <title>Large-scale genome sequencing of mycorrhizal fungi provides insights into the early evolution of symbiotic traits.</title>
        <authorList>
            <person name="Miyauchi S."/>
            <person name="Kiss E."/>
            <person name="Kuo A."/>
            <person name="Drula E."/>
            <person name="Kohler A."/>
            <person name="Sanchez-Garcia M."/>
            <person name="Morin E."/>
            <person name="Andreopoulos B."/>
            <person name="Barry K.W."/>
            <person name="Bonito G."/>
            <person name="Buee M."/>
            <person name="Carver A."/>
            <person name="Chen C."/>
            <person name="Cichocki N."/>
            <person name="Clum A."/>
            <person name="Culley D."/>
            <person name="Crous P.W."/>
            <person name="Fauchery L."/>
            <person name="Girlanda M."/>
            <person name="Hayes R.D."/>
            <person name="Keri Z."/>
            <person name="LaButti K."/>
            <person name="Lipzen A."/>
            <person name="Lombard V."/>
            <person name="Magnuson J."/>
            <person name="Maillard F."/>
            <person name="Murat C."/>
            <person name="Nolan M."/>
            <person name="Ohm R.A."/>
            <person name="Pangilinan J."/>
            <person name="Pereira M.F."/>
            <person name="Perotto S."/>
            <person name="Peter M."/>
            <person name="Pfister S."/>
            <person name="Riley R."/>
            <person name="Sitrit Y."/>
            <person name="Stielow J.B."/>
            <person name="Szollosi G."/>
            <person name="Zifcakova L."/>
            <person name="Stursova M."/>
            <person name="Spatafora J.W."/>
            <person name="Tedersoo L."/>
            <person name="Vaario L.M."/>
            <person name="Yamada A."/>
            <person name="Yan M."/>
            <person name="Wang P."/>
            <person name="Xu J."/>
            <person name="Bruns T."/>
            <person name="Baldrian P."/>
            <person name="Vilgalys R."/>
            <person name="Dunand C."/>
            <person name="Henrissat B."/>
            <person name="Grigoriev I.V."/>
            <person name="Hibbett D."/>
            <person name="Nagy L.G."/>
            <person name="Martin F.M."/>
        </authorList>
    </citation>
    <scope>NUCLEOTIDE SEQUENCE</scope>
    <source>
        <strain evidence="1">P2</strain>
    </source>
</reference>
<accession>A0ACB6ZT49</accession>
<name>A0ACB6ZT49_THEGA</name>
<keyword evidence="2" id="KW-1185">Reference proteome</keyword>
<dbReference type="Proteomes" id="UP000886501">
    <property type="component" value="Unassembled WGS sequence"/>
</dbReference>
<organism evidence="1 2">
    <name type="scientific">Thelephora ganbajun</name>
    <name type="common">Ganba fungus</name>
    <dbReference type="NCBI Taxonomy" id="370292"/>
    <lineage>
        <taxon>Eukaryota</taxon>
        <taxon>Fungi</taxon>
        <taxon>Dikarya</taxon>
        <taxon>Basidiomycota</taxon>
        <taxon>Agaricomycotina</taxon>
        <taxon>Agaricomycetes</taxon>
        <taxon>Thelephorales</taxon>
        <taxon>Thelephoraceae</taxon>
        <taxon>Thelephora</taxon>
    </lineage>
</organism>